<name>W1PS14_AMBTC</name>
<gene>
    <name evidence="2" type="ORF">AMTR_s00161p00083350</name>
</gene>
<dbReference type="AlphaFoldDB" id="W1PS14"/>
<organism evidence="2 3">
    <name type="scientific">Amborella trichopoda</name>
    <dbReference type="NCBI Taxonomy" id="13333"/>
    <lineage>
        <taxon>Eukaryota</taxon>
        <taxon>Viridiplantae</taxon>
        <taxon>Streptophyta</taxon>
        <taxon>Embryophyta</taxon>
        <taxon>Tracheophyta</taxon>
        <taxon>Spermatophyta</taxon>
        <taxon>Magnoliopsida</taxon>
        <taxon>Amborellales</taxon>
        <taxon>Amborellaceae</taxon>
        <taxon>Amborella</taxon>
    </lineage>
</organism>
<feature type="region of interest" description="Disordered" evidence="1">
    <location>
        <begin position="66"/>
        <end position="86"/>
    </location>
</feature>
<evidence type="ECO:0000313" key="3">
    <source>
        <dbReference type="Proteomes" id="UP000017836"/>
    </source>
</evidence>
<proteinExistence type="predicted"/>
<accession>W1PS14</accession>
<reference evidence="3" key="1">
    <citation type="journal article" date="2013" name="Science">
        <title>The Amborella genome and the evolution of flowering plants.</title>
        <authorList>
            <consortium name="Amborella Genome Project"/>
        </authorList>
    </citation>
    <scope>NUCLEOTIDE SEQUENCE [LARGE SCALE GENOMIC DNA]</scope>
</reference>
<evidence type="ECO:0000256" key="1">
    <source>
        <dbReference type="SAM" id="MobiDB-lite"/>
    </source>
</evidence>
<sequence length="86" mass="9815">MNSDLGAEVQVWVQRFKSGYRGSVLGTEVQVQRSEVQGKLQRSEVISRDRLQRFRVEAQWFSGKGSEVEAQRFPGKGSKVEAQRFP</sequence>
<dbReference type="HOGENOM" id="CLU_2592978_0_0_1"/>
<feature type="non-terminal residue" evidence="2">
    <location>
        <position position="86"/>
    </location>
</feature>
<dbReference type="EMBL" id="KI392832">
    <property type="protein sequence ID" value="ERN10501.1"/>
    <property type="molecule type" value="Genomic_DNA"/>
</dbReference>
<dbReference type="Gramene" id="ERN10501">
    <property type="protein sequence ID" value="ERN10501"/>
    <property type="gene ID" value="AMTR_s00161p00083350"/>
</dbReference>
<keyword evidence="3" id="KW-1185">Reference proteome</keyword>
<protein>
    <submittedName>
        <fullName evidence="2">Uncharacterized protein</fullName>
    </submittedName>
</protein>
<evidence type="ECO:0000313" key="2">
    <source>
        <dbReference type="EMBL" id="ERN10501.1"/>
    </source>
</evidence>
<dbReference type="Proteomes" id="UP000017836">
    <property type="component" value="Unassembled WGS sequence"/>
</dbReference>